<keyword evidence="2 3" id="KW-0040">ANK repeat</keyword>
<evidence type="ECO:0000313" key="4">
    <source>
        <dbReference type="EMBL" id="VDD95672.1"/>
    </source>
</evidence>
<evidence type="ECO:0000256" key="1">
    <source>
        <dbReference type="ARBA" id="ARBA00022737"/>
    </source>
</evidence>
<evidence type="ECO:0000256" key="3">
    <source>
        <dbReference type="PROSITE-ProRule" id="PRU00023"/>
    </source>
</evidence>
<organism evidence="6">
    <name type="scientific">Enterobius vermicularis</name>
    <name type="common">Human pinworm</name>
    <dbReference type="NCBI Taxonomy" id="51028"/>
    <lineage>
        <taxon>Eukaryota</taxon>
        <taxon>Metazoa</taxon>
        <taxon>Ecdysozoa</taxon>
        <taxon>Nematoda</taxon>
        <taxon>Chromadorea</taxon>
        <taxon>Rhabditida</taxon>
        <taxon>Spirurina</taxon>
        <taxon>Oxyuridomorpha</taxon>
        <taxon>Oxyuroidea</taxon>
        <taxon>Oxyuridae</taxon>
        <taxon>Enterobius</taxon>
    </lineage>
</organism>
<dbReference type="OrthoDB" id="539213at2759"/>
<reference evidence="6" key="1">
    <citation type="submission" date="2017-02" db="UniProtKB">
        <authorList>
            <consortium name="WormBaseParasite"/>
        </authorList>
    </citation>
    <scope>IDENTIFICATION</scope>
</reference>
<name>A0A0N4VJS7_ENTVE</name>
<evidence type="ECO:0000313" key="6">
    <source>
        <dbReference type="WBParaSite" id="EVEC_0001109801-mRNA-1"/>
    </source>
</evidence>
<dbReference type="InterPro" id="IPR036770">
    <property type="entry name" value="Ankyrin_rpt-contain_sf"/>
</dbReference>
<dbReference type="Pfam" id="PF13637">
    <property type="entry name" value="Ank_4"/>
    <property type="match status" value="1"/>
</dbReference>
<evidence type="ECO:0000313" key="5">
    <source>
        <dbReference type="Proteomes" id="UP000274131"/>
    </source>
</evidence>
<dbReference type="EMBL" id="UXUI01010836">
    <property type="protein sequence ID" value="VDD95672.1"/>
    <property type="molecule type" value="Genomic_DNA"/>
</dbReference>
<dbReference type="Gene3D" id="1.25.40.20">
    <property type="entry name" value="Ankyrin repeat-containing domain"/>
    <property type="match status" value="2"/>
</dbReference>
<keyword evidence="5" id="KW-1185">Reference proteome</keyword>
<dbReference type="Pfam" id="PF12796">
    <property type="entry name" value="Ank_2"/>
    <property type="match status" value="1"/>
</dbReference>
<dbReference type="WBParaSite" id="EVEC_0001109801-mRNA-1">
    <property type="protein sequence ID" value="EVEC_0001109801-mRNA-1"/>
    <property type="gene ID" value="EVEC_0001109801"/>
</dbReference>
<dbReference type="PROSITE" id="PS50088">
    <property type="entry name" value="ANK_REPEAT"/>
    <property type="match status" value="3"/>
</dbReference>
<dbReference type="PROSITE" id="PS50297">
    <property type="entry name" value="ANK_REP_REGION"/>
    <property type="match status" value="2"/>
</dbReference>
<sequence>MNCSQTVHYDETRNICHMADKSIQKVDESVVKEPLKLDMPVKYSDAAYSTYDIFTAASLGDELKKKSEPDRLNSSGWSALLYAAYMGHSAICSLLLDFGESVDASSIDGDTALIKAASCGNLSTIRLLIDRAATVDKQNLDGDTALSFAVIYSHNEVVKFLLESGADPNVRNKSGMTPTLLACSVGHELTLISVLEFGGNVYLKNEKGDDGEALAASNPKILEILKDPPQVMITVVNCYGNLLVLFMSSSELIHYIYIYI</sequence>
<evidence type="ECO:0000256" key="2">
    <source>
        <dbReference type="ARBA" id="ARBA00023043"/>
    </source>
</evidence>
<feature type="repeat" description="ANK" evidence="3">
    <location>
        <begin position="141"/>
        <end position="173"/>
    </location>
</feature>
<dbReference type="STRING" id="51028.A0A0N4VJS7"/>
<dbReference type="Proteomes" id="UP000274131">
    <property type="component" value="Unassembled WGS sequence"/>
</dbReference>
<proteinExistence type="predicted"/>
<feature type="repeat" description="ANK" evidence="3">
    <location>
        <begin position="108"/>
        <end position="140"/>
    </location>
</feature>
<keyword evidence="1" id="KW-0677">Repeat</keyword>
<dbReference type="SMART" id="SM00248">
    <property type="entry name" value="ANK"/>
    <property type="match status" value="4"/>
</dbReference>
<gene>
    <name evidence="4" type="ORF">EVEC_LOCUS10423</name>
</gene>
<dbReference type="InterPro" id="IPR002110">
    <property type="entry name" value="Ankyrin_rpt"/>
</dbReference>
<dbReference type="SUPFAM" id="SSF48403">
    <property type="entry name" value="Ankyrin repeat"/>
    <property type="match status" value="1"/>
</dbReference>
<protein>
    <submittedName>
        <fullName evidence="6">ANK_REP_REGION domain-containing protein</fullName>
    </submittedName>
</protein>
<dbReference type="PANTHER" id="PTHR24198">
    <property type="entry name" value="ANKYRIN REPEAT AND PROTEIN KINASE DOMAIN-CONTAINING PROTEIN"/>
    <property type="match status" value="1"/>
</dbReference>
<dbReference type="PRINTS" id="PR01415">
    <property type="entry name" value="ANKYRIN"/>
</dbReference>
<dbReference type="AlphaFoldDB" id="A0A0N4VJS7"/>
<feature type="repeat" description="ANK" evidence="3">
    <location>
        <begin position="75"/>
        <end position="107"/>
    </location>
</feature>
<reference evidence="4 5" key="2">
    <citation type="submission" date="2018-10" db="EMBL/GenBank/DDBJ databases">
        <authorList>
            <consortium name="Pathogen Informatics"/>
        </authorList>
    </citation>
    <scope>NUCLEOTIDE SEQUENCE [LARGE SCALE GENOMIC DNA]</scope>
</reference>
<dbReference type="PANTHER" id="PTHR24198:SF165">
    <property type="entry name" value="ANKYRIN REPEAT-CONTAINING PROTEIN-RELATED"/>
    <property type="match status" value="1"/>
</dbReference>
<accession>A0A0N4VJS7</accession>